<name>A0A286H3A1_9PROT</name>
<evidence type="ECO:0000256" key="2">
    <source>
        <dbReference type="RuleBase" id="RU362119"/>
    </source>
</evidence>
<dbReference type="PANTHER" id="PTHR11575:SF24">
    <property type="entry name" value="5'-NUCLEOTIDASE"/>
    <property type="match status" value="1"/>
</dbReference>
<feature type="domain" description="5'-Nucleotidase C-terminal" evidence="4">
    <location>
        <begin position="429"/>
        <end position="590"/>
    </location>
</feature>
<dbReference type="InterPro" id="IPR004843">
    <property type="entry name" value="Calcineurin-like_PHP"/>
</dbReference>
<accession>A0A286H3A1</accession>
<evidence type="ECO:0000256" key="1">
    <source>
        <dbReference type="ARBA" id="ARBA00022729"/>
    </source>
</evidence>
<evidence type="ECO:0000313" key="5">
    <source>
        <dbReference type="EMBL" id="SOE01764.1"/>
    </source>
</evidence>
<reference evidence="5 6" key="1">
    <citation type="submission" date="2017-09" db="EMBL/GenBank/DDBJ databases">
        <authorList>
            <person name="Ehlers B."/>
            <person name="Leendertz F.H."/>
        </authorList>
    </citation>
    <scope>NUCLEOTIDE SEQUENCE [LARGE SCALE GENOMIC DNA]</scope>
    <source>
        <strain evidence="5 6">USBA 140</strain>
    </source>
</reference>
<keyword evidence="2" id="KW-0378">Hydrolase</keyword>
<dbReference type="Pfam" id="PF00149">
    <property type="entry name" value="Metallophos"/>
    <property type="match status" value="1"/>
</dbReference>
<organism evidence="5 6">
    <name type="scientific">Caenispirillum bisanense</name>
    <dbReference type="NCBI Taxonomy" id="414052"/>
    <lineage>
        <taxon>Bacteria</taxon>
        <taxon>Pseudomonadati</taxon>
        <taxon>Pseudomonadota</taxon>
        <taxon>Alphaproteobacteria</taxon>
        <taxon>Rhodospirillales</taxon>
        <taxon>Novispirillaceae</taxon>
        <taxon>Caenispirillum</taxon>
    </lineage>
</organism>
<sequence>MGVVRKYSGLAAITMACAAAFSPAKAGDLVAERLTPNPYGVVDTLYGLRGPVLDGKPVRILPAEGATLPARVLESGAERRLTLYHFNDLHNYLTEPHAKRGDTHRFAQMVKTVREARAAAGEGEVVLFLSAGDDHTGGIFDELTGFTPDAFVVDPAYTAYTLAGVDATVLGNHEFDRGAAMLARWIESAPLLPVVSANVGGSEVVRSGDHYRPAMIAVVDGLRIGILGLTTPEDTRLGTPENAGLAVASPLETVKALLPPLAEATDVVILLTHLGYGAGTDRSGKAGAERRIGEGDSAVAELAGSLVDSPVILVGGHTHTALNVDGLKEVFGGVPVLQAGGHGSHVGRFSARLTAGDAVAMADAEAALIAVKKSDARVQPGDEKYAGLQHEGDWDAGFETLVIDPLRVRLDRVLQETIADLAVGDAVSTDTTLATRYVAETPIANLMNDLLVARSDSFPGGRVDVAVFNATGLVKGIPASGPLTFADWFAVMPFTDSVIVVDMTGAQIQAMLDSNAKRIVRPEEAGGLDLAGYVSRGFLHFSSGLRYAIDLGASTAEARAVDATIGGVPLAQVADQTFRVAFGTYIGNGGFSEAWNGRTISAGVPGDIVGFDLTALPRHDTGLVYRNEVVAQIRSVGTLTPEHGARLDGRLKVSGGTH</sequence>
<dbReference type="Gene3D" id="3.90.780.10">
    <property type="entry name" value="5'-Nucleotidase, C-terminal domain"/>
    <property type="match status" value="1"/>
</dbReference>
<feature type="chain" id="PRO_5011821406" evidence="2">
    <location>
        <begin position="27"/>
        <end position="658"/>
    </location>
</feature>
<dbReference type="GO" id="GO:0030288">
    <property type="term" value="C:outer membrane-bounded periplasmic space"/>
    <property type="evidence" value="ECO:0007669"/>
    <property type="project" value="TreeGrafter"/>
</dbReference>
<keyword evidence="1 2" id="KW-0732">Signal</keyword>
<evidence type="ECO:0000259" key="3">
    <source>
        <dbReference type="Pfam" id="PF00149"/>
    </source>
</evidence>
<evidence type="ECO:0000259" key="4">
    <source>
        <dbReference type="Pfam" id="PF02872"/>
    </source>
</evidence>
<dbReference type="GO" id="GO:0000166">
    <property type="term" value="F:nucleotide binding"/>
    <property type="evidence" value="ECO:0007669"/>
    <property type="project" value="UniProtKB-KW"/>
</dbReference>
<gene>
    <name evidence="5" type="ORF">SAMN05421508_12312</name>
</gene>
<dbReference type="PRINTS" id="PR01607">
    <property type="entry name" value="APYRASEFAMLY"/>
</dbReference>
<dbReference type="PROSITE" id="PS51257">
    <property type="entry name" value="PROKAR_LIPOPROTEIN"/>
    <property type="match status" value="1"/>
</dbReference>
<dbReference type="InterPro" id="IPR036907">
    <property type="entry name" value="5'-Nucleotdase_C_sf"/>
</dbReference>
<feature type="signal peptide" evidence="2">
    <location>
        <begin position="1"/>
        <end position="26"/>
    </location>
</feature>
<dbReference type="InterPro" id="IPR008334">
    <property type="entry name" value="5'-Nucleotdase_C"/>
</dbReference>
<dbReference type="GO" id="GO:0016787">
    <property type="term" value="F:hydrolase activity"/>
    <property type="evidence" value="ECO:0007669"/>
    <property type="project" value="UniProtKB-KW"/>
</dbReference>
<dbReference type="AlphaFoldDB" id="A0A286H3A1"/>
<dbReference type="Pfam" id="PF02872">
    <property type="entry name" value="5_nucleotid_C"/>
    <property type="match status" value="1"/>
</dbReference>
<dbReference type="Proteomes" id="UP000219621">
    <property type="component" value="Unassembled WGS sequence"/>
</dbReference>
<dbReference type="RefSeq" id="WP_097281800.1">
    <property type="nucleotide sequence ID" value="NZ_OCNJ01000023.1"/>
</dbReference>
<dbReference type="OrthoDB" id="5469761at2"/>
<dbReference type="GO" id="GO:0009166">
    <property type="term" value="P:nucleotide catabolic process"/>
    <property type="evidence" value="ECO:0007669"/>
    <property type="project" value="InterPro"/>
</dbReference>
<keyword evidence="2" id="KW-0547">Nucleotide-binding</keyword>
<evidence type="ECO:0000313" key="6">
    <source>
        <dbReference type="Proteomes" id="UP000219621"/>
    </source>
</evidence>
<dbReference type="Gene3D" id="3.60.21.10">
    <property type="match status" value="1"/>
</dbReference>
<protein>
    <submittedName>
        <fullName evidence="5">5'-nucleotidase/5'-nucleotidase / UDP-sugar diphosphatase</fullName>
    </submittedName>
</protein>
<dbReference type="SUPFAM" id="SSF56300">
    <property type="entry name" value="Metallo-dependent phosphatases"/>
    <property type="match status" value="1"/>
</dbReference>
<proteinExistence type="inferred from homology"/>
<dbReference type="InterPro" id="IPR006179">
    <property type="entry name" value="5_nucleotidase/apyrase"/>
</dbReference>
<comment type="similarity">
    <text evidence="2">Belongs to the 5'-nucleotidase family.</text>
</comment>
<dbReference type="EMBL" id="OCNJ01000023">
    <property type="protein sequence ID" value="SOE01764.1"/>
    <property type="molecule type" value="Genomic_DNA"/>
</dbReference>
<dbReference type="InterPro" id="IPR029052">
    <property type="entry name" value="Metallo-depent_PP-like"/>
</dbReference>
<feature type="domain" description="Calcineurin-like phosphoesterase" evidence="3">
    <location>
        <begin position="82"/>
        <end position="320"/>
    </location>
</feature>
<dbReference type="PANTHER" id="PTHR11575">
    <property type="entry name" value="5'-NUCLEOTIDASE-RELATED"/>
    <property type="match status" value="1"/>
</dbReference>
<dbReference type="SUPFAM" id="SSF55816">
    <property type="entry name" value="5'-nucleotidase (syn. UDP-sugar hydrolase), C-terminal domain"/>
    <property type="match status" value="1"/>
</dbReference>
<keyword evidence="6" id="KW-1185">Reference proteome</keyword>